<keyword evidence="1" id="KW-0812">Transmembrane</keyword>
<dbReference type="SMR" id="A0A5D2BPZ7"/>
<protein>
    <submittedName>
        <fullName evidence="2">Uncharacterized protein</fullName>
    </submittedName>
</protein>
<proteinExistence type="predicted"/>
<name>A0A5D2BPZ7_GOSDA</name>
<keyword evidence="1" id="KW-1133">Transmembrane helix</keyword>
<sequence>MKRSCFINPQKTLLAHLSFHTFLLFLIYIISTATKKAPSALQKKMCYATVPSAGKHGSAVRRRLLVLQASLIAATTARHAPRTGVTRDERAGSMVKRCLCSPTKHPGSFRCRHHIAEYAWGARFVGKK</sequence>
<dbReference type="AlphaFoldDB" id="A0A5D2BPZ7"/>
<organism evidence="2 3">
    <name type="scientific">Gossypium darwinii</name>
    <name type="common">Darwin's cotton</name>
    <name type="synonym">Gossypium barbadense var. darwinii</name>
    <dbReference type="NCBI Taxonomy" id="34276"/>
    <lineage>
        <taxon>Eukaryota</taxon>
        <taxon>Viridiplantae</taxon>
        <taxon>Streptophyta</taxon>
        <taxon>Embryophyta</taxon>
        <taxon>Tracheophyta</taxon>
        <taxon>Spermatophyta</taxon>
        <taxon>Magnoliopsida</taxon>
        <taxon>eudicotyledons</taxon>
        <taxon>Gunneridae</taxon>
        <taxon>Pentapetalae</taxon>
        <taxon>rosids</taxon>
        <taxon>malvids</taxon>
        <taxon>Malvales</taxon>
        <taxon>Malvaceae</taxon>
        <taxon>Malvoideae</taxon>
        <taxon>Gossypium</taxon>
    </lineage>
</organism>
<keyword evidence="1" id="KW-0472">Membrane</keyword>
<evidence type="ECO:0000313" key="2">
    <source>
        <dbReference type="EMBL" id="TYG59421.1"/>
    </source>
</evidence>
<feature type="transmembrane region" description="Helical" evidence="1">
    <location>
        <begin position="12"/>
        <end position="30"/>
    </location>
</feature>
<dbReference type="Proteomes" id="UP000323506">
    <property type="component" value="Chromosome D08"/>
</dbReference>
<dbReference type="EMBL" id="CM017708">
    <property type="protein sequence ID" value="TYG59421.1"/>
    <property type="molecule type" value="Genomic_DNA"/>
</dbReference>
<keyword evidence="3" id="KW-1185">Reference proteome</keyword>
<evidence type="ECO:0000256" key="1">
    <source>
        <dbReference type="SAM" id="Phobius"/>
    </source>
</evidence>
<accession>A0A5D2BPZ7</accession>
<evidence type="ECO:0000313" key="3">
    <source>
        <dbReference type="Proteomes" id="UP000323506"/>
    </source>
</evidence>
<gene>
    <name evidence="2" type="ORF">ES288_D08G300900v1</name>
</gene>
<reference evidence="2 3" key="1">
    <citation type="submission" date="2019-06" db="EMBL/GenBank/DDBJ databases">
        <title>WGS assembly of Gossypium darwinii.</title>
        <authorList>
            <person name="Chen Z.J."/>
            <person name="Sreedasyam A."/>
            <person name="Ando A."/>
            <person name="Song Q."/>
            <person name="De L."/>
            <person name="Hulse-Kemp A."/>
            <person name="Ding M."/>
            <person name="Ye W."/>
            <person name="Kirkbride R."/>
            <person name="Jenkins J."/>
            <person name="Plott C."/>
            <person name="Lovell J."/>
            <person name="Lin Y.-M."/>
            <person name="Vaughn R."/>
            <person name="Liu B."/>
            <person name="Li W."/>
            <person name="Simpson S."/>
            <person name="Scheffler B."/>
            <person name="Saski C."/>
            <person name="Grover C."/>
            <person name="Hu G."/>
            <person name="Conover J."/>
            <person name="Carlson J."/>
            <person name="Shu S."/>
            <person name="Boston L."/>
            <person name="Williams M."/>
            <person name="Peterson D."/>
            <person name="Mcgee K."/>
            <person name="Jones D."/>
            <person name="Wendel J."/>
            <person name="Stelly D."/>
            <person name="Grimwood J."/>
            <person name="Schmutz J."/>
        </authorList>
    </citation>
    <scope>NUCLEOTIDE SEQUENCE [LARGE SCALE GENOMIC DNA]</scope>
    <source>
        <strain evidence="2">1808015.09</strain>
    </source>
</reference>